<reference evidence="1 2" key="1">
    <citation type="journal article" date="2015" name="Genome Biol. Evol.">
        <title>Phylogenomic analyses indicate that early fungi evolved digesting cell walls of algal ancestors of land plants.</title>
        <authorList>
            <person name="Chang Y."/>
            <person name="Wang S."/>
            <person name="Sekimoto S."/>
            <person name="Aerts A.L."/>
            <person name="Choi C."/>
            <person name="Clum A."/>
            <person name="LaButti K.M."/>
            <person name="Lindquist E.A."/>
            <person name="Yee Ngan C."/>
            <person name="Ohm R.A."/>
            <person name="Salamov A.A."/>
            <person name="Grigoriev I.V."/>
            <person name="Spatafora J.W."/>
            <person name="Berbee M.L."/>
        </authorList>
    </citation>
    <scope>NUCLEOTIDE SEQUENCE [LARGE SCALE GENOMIC DNA]</scope>
    <source>
        <strain evidence="1 2">JEL478</strain>
    </source>
</reference>
<protein>
    <recommendedName>
        <fullName evidence="3">DUF3730 domain-containing protein</fullName>
    </recommendedName>
</protein>
<dbReference type="SUPFAM" id="SSF48371">
    <property type="entry name" value="ARM repeat"/>
    <property type="match status" value="1"/>
</dbReference>
<evidence type="ECO:0000313" key="2">
    <source>
        <dbReference type="Proteomes" id="UP000070544"/>
    </source>
</evidence>
<dbReference type="EMBL" id="KQ965738">
    <property type="protein sequence ID" value="KXS19608.1"/>
    <property type="molecule type" value="Genomic_DNA"/>
</dbReference>
<organism evidence="1 2">
    <name type="scientific">Gonapodya prolifera (strain JEL478)</name>
    <name type="common">Monoblepharis prolifera</name>
    <dbReference type="NCBI Taxonomy" id="1344416"/>
    <lineage>
        <taxon>Eukaryota</taxon>
        <taxon>Fungi</taxon>
        <taxon>Fungi incertae sedis</taxon>
        <taxon>Chytridiomycota</taxon>
        <taxon>Chytridiomycota incertae sedis</taxon>
        <taxon>Monoblepharidomycetes</taxon>
        <taxon>Monoblepharidales</taxon>
        <taxon>Gonapodyaceae</taxon>
        <taxon>Gonapodya</taxon>
    </lineage>
</organism>
<name>A0A139AS86_GONPJ</name>
<dbReference type="Proteomes" id="UP000070544">
    <property type="component" value="Unassembled WGS sequence"/>
</dbReference>
<dbReference type="InterPro" id="IPR016024">
    <property type="entry name" value="ARM-type_fold"/>
</dbReference>
<dbReference type="AlphaFoldDB" id="A0A139AS86"/>
<proteinExistence type="predicted"/>
<evidence type="ECO:0000313" key="1">
    <source>
        <dbReference type="EMBL" id="KXS19608.1"/>
    </source>
</evidence>
<sequence length="877" mass="95313">MLNFSSGWIGRRHTDPASPNFIFRQKILEEYLFPLTGFGMAKRATWFPVPKSVHHHAAVAIAKFPSRDVESLIGVAQDSLETIVKQLSDCGGFNAPGAFVLLTTLMESELRGMRGTVHRGVFLSQTARLGKGEAEVETGALREKAKELANWVAQERTNVPSGVKSGWAIANVLVLSTMTKNTSEGHILQERSSVDTNGAIDRIINQSSELRRLNDLIRTIALPDHPLLRISGWSIWSQYFQRSLPQVATILAAAGMSNVNADTARYFANLLLKRLYESEDFRSSITVGLNLVSAISGLAEALRVLATEEGENWLPTSDVITSLFDNLADVESHGIPDDWPSELQDAGTVALGYVAAQLDVTDERRVANGLTIIESFSDQTKNSDATSYASLGLSKLVQRLSPSSVYFGKSFNVLLDLFRASKPRGDHTVVTLALAACIPSVAASRDEGLCLQLLEVAQAALEELKSYGEKDEQPHISTVHVWLVVKAVEVGWLERASAAETVNKLVDRVQKRQRASDPNGLVMIAHSYFLSLGSEESGDPGSEDLMSSLISTSNSPSNSALVRSQALIALLSGTGLDPFSMTFSAAPNVVQTLTALPHLRRLSESPDVRVARTAVICLGRLVWAVLLQEDGDDRSESTGRFLTAGGRKEPRDLSRLDAGTSWLRSCWEALESAGTKSPPSMENAVFLLSAFRDISLSLPSVDWRPLLSALIRNIRESGVDPNMDFELLALEFASNHARITGSKSLLDHILILLGEFFAAEDPPKVLTDAVWRIRRPLVGELGLGTIMTIGGLIPPGEKTPKAAMAGSKVVEVVGTIVGWALGDVYALSGDHFEVRQRQRLSTLSAANGFFFLSVVVRPPASHMVYFGNQAHLLDTET</sequence>
<dbReference type="OrthoDB" id="1937934at2759"/>
<accession>A0A139AS86</accession>
<gene>
    <name evidence="1" type="ORF">M427DRAFT_454353</name>
</gene>
<keyword evidence="2" id="KW-1185">Reference proteome</keyword>
<evidence type="ECO:0008006" key="3">
    <source>
        <dbReference type="Google" id="ProtNLM"/>
    </source>
</evidence>